<dbReference type="AlphaFoldDB" id="A0A9X9HY78"/>
<protein>
    <submittedName>
        <fullName evidence="2">Uncharacterized protein</fullName>
    </submittedName>
</protein>
<feature type="transmembrane region" description="Helical" evidence="1">
    <location>
        <begin position="78"/>
        <end position="100"/>
    </location>
</feature>
<evidence type="ECO:0000313" key="3">
    <source>
        <dbReference type="Proteomes" id="UP001057305"/>
    </source>
</evidence>
<keyword evidence="1" id="KW-0472">Membrane</keyword>
<reference evidence="2" key="1">
    <citation type="submission" date="2021-04" db="EMBL/GenBank/DDBJ databases">
        <title>Characterizing Neisseria spp. as novel respiratory pathobionts in bronchiectasis.</title>
        <authorList>
            <person name="Li L."/>
            <person name="Mac Aogain M."/>
            <person name="Xu T."/>
            <person name="Jaggi T.K."/>
            <person name="Chan L.Y."/>
            <person name="Keir H.R."/>
            <person name="Dicker A.J."/>
            <person name="Qu J."/>
            <person name="Liu Y."/>
            <person name="Chen H.S."/>
            <person name="Koh M.S."/>
            <person name="Ong T.H."/>
            <person name="Lim A.Y.H."/>
            <person name="Abisheganaden J."/>
            <person name="Low T.B."/>
            <person name="Oliver B.G."/>
            <person name="Tan N.S."/>
            <person name="Fang M."/>
            <person name="Chalmers J.D."/>
            <person name="Chotirmall S.H."/>
        </authorList>
    </citation>
    <scope>NUCLEOTIDE SEQUENCE</scope>
    <source>
        <strain evidence="2">TT0073</strain>
    </source>
</reference>
<name>A0A9X9HY78_NEISU</name>
<feature type="transmembrane region" description="Helical" evidence="1">
    <location>
        <begin position="52"/>
        <end position="71"/>
    </location>
</feature>
<dbReference type="Proteomes" id="UP001057305">
    <property type="component" value="Chromosome"/>
</dbReference>
<evidence type="ECO:0000256" key="1">
    <source>
        <dbReference type="SAM" id="Phobius"/>
    </source>
</evidence>
<feature type="transmembrane region" description="Helical" evidence="1">
    <location>
        <begin position="165"/>
        <end position="184"/>
    </location>
</feature>
<keyword evidence="1" id="KW-1133">Transmembrane helix</keyword>
<organism evidence="2 3">
    <name type="scientific">Neisseria subflava</name>
    <dbReference type="NCBI Taxonomy" id="28449"/>
    <lineage>
        <taxon>Bacteria</taxon>
        <taxon>Pseudomonadati</taxon>
        <taxon>Pseudomonadota</taxon>
        <taxon>Betaproteobacteria</taxon>
        <taxon>Neisseriales</taxon>
        <taxon>Neisseriaceae</taxon>
        <taxon>Neisseria</taxon>
    </lineage>
</organism>
<feature type="transmembrane region" description="Helical" evidence="1">
    <location>
        <begin position="12"/>
        <end position="32"/>
    </location>
</feature>
<evidence type="ECO:0000313" key="2">
    <source>
        <dbReference type="EMBL" id="UTG71797.1"/>
    </source>
</evidence>
<feature type="transmembrane region" description="Helical" evidence="1">
    <location>
        <begin position="106"/>
        <end position="127"/>
    </location>
</feature>
<keyword evidence="1" id="KW-0812">Transmembrane</keyword>
<accession>A0A9X9HY78</accession>
<dbReference type="EMBL" id="CP073116">
    <property type="protein sequence ID" value="UTG71797.1"/>
    <property type="molecule type" value="Genomic_DNA"/>
</dbReference>
<sequence length="284" mass="32810">MSNNNQENKFEWIEIVRGAFAGLSCLMIYWGWSKDTNDSFLKSFNLSPESLFLFGIFFSILFLVSSLEKIFSPIVELFLTKLVITLSVTGLLMICMVQSSEMLNKIFSVDASLLPFSRSFLAGILFFKKVYPFSILLMILMILYYLLQIIDIIKESGIDGWPVYIKYSIFIISTVACLVFSYKFNNVYFNNKILPKKAYILAKELDFYSNEVCNLSAESKNKKIIYMDTQYKYVLVDKTMSAEQDLWGFIKYASESGDADASIFYNFDSYEKPDLIVQRCLSDF</sequence>
<gene>
    <name evidence="2" type="ORF">KCG56_10730</name>
</gene>
<dbReference type="RefSeq" id="WP_254321404.1">
    <property type="nucleotide sequence ID" value="NZ_CP073116.1"/>
</dbReference>
<proteinExistence type="predicted"/>
<feature type="transmembrane region" description="Helical" evidence="1">
    <location>
        <begin position="134"/>
        <end position="153"/>
    </location>
</feature>